<dbReference type="AlphaFoldDB" id="A0A8S1P751"/>
<accession>A0A8S1P751</accession>
<dbReference type="EMBL" id="CAJJDN010000071">
    <property type="protein sequence ID" value="CAD8098879.1"/>
    <property type="molecule type" value="Genomic_DNA"/>
</dbReference>
<keyword evidence="2" id="KW-1185">Reference proteome</keyword>
<dbReference type="Proteomes" id="UP000692954">
    <property type="component" value="Unassembled WGS sequence"/>
</dbReference>
<organism evidence="1 2">
    <name type="scientific">Paramecium sonneborni</name>
    <dbReference type="NCBI Taxonomy" id="65129"/>
    <lineage>
        <taxon>Eukaryota</taxon>
        <taxon>Sar</taxon>
        <taxon>Alveolata</taxon>
        <taxon>Ciliophora</taxon>
        <taxon>Intramacronucleata</taxon>
        <taxon>Oligohymenophorea</taxon>
        <taxon>Peniculida</taxon>
        <taxon>Parameciidae</taxon>
        <taxon>Paramecium</taxon>
    </lineage>
</organism>
<comment type="caution">
    <text evidence="1">The sequence shown here is derived from an EMBL/GenBank/DDBJ whole genome shotgun (WGS) entry which is preliminary data.</text>
</comment>
<proteinExistence type="predicted"/>
<evidence type="ECO:0000313" key="2">
    <source>
        <dbReference type="Proteomes" id="UP000692954"/>
    </source>
</evidence>
<protein>
    <submittedName>
        <fullName evidence="1">Uncharacterized protein</fullName>
    </submittedName>
</protein>
<evidence type="ECO:0000313" key="1">
    <source>
        <dbReference type="EMBL" id="CAD8098879.1"/>
    </source>
</evidence>
<name>A0A8S1P751_9CILI</name>
<reference evidence="1" key="1">
    <citation type="submission" date="2021-01" db="EMBL/GenBank/DDBJ databases">
        <authorList>
            <consortium name="Genoscope - CEA"/>
            <person name="William W."/>
        </authorList>
    </citation>
    <scope>NUCLEOTIDE SEQUENCE</scope>
</reference>
<gene>
    <name evidence="1" type="ORF">PSON_ATCC_30995.1.T0710030</name>
</gene>
<sequence length="127" mass="15856">MKLWPTTIVAYQQKRDLDLENQQQQKKREGKFILKRRFFKKNRRKQPKKNLTNKFMKIVIGLKHFMGIRFTQMYFMREDEQIIMQKFRKILLNQQEVKQEKILENQIQVQLANNQLKEFKVKREKRR</sequence>